<dbReference type="SUPFAM" id="SSF89562">
    <property type="entry name" value="RraA-like"/>
    <property type="match status" value="1"/>
</dbReference>
<feature type="binding site" evidence="13">
    <location>
        <position position="122"/>
    </location>
    <ligand>
        <name>Mg(2+)</name>
        <dbReference type="ChEBI" id="CHEBI:18420"/>
    </ligand>
</feature>
<comment type="subunit">
    <text evidence="4">Homotrimer.</text>
</comment>
<dbReference type="Gene3D" id="3.50.30.40">
    <property type="entry name" value="Ribonuclease E inhibitor RraA/RraA-like"/>
    <property type="match status" value="1"/>
</dbReference>
<proteinExistence type="inferred from homology"/>
<dbReference type="Proteomes" id="UP000245202">
    <property type="component" value="Unassembled WGS sequence"/>
</dbReference>
<evidence type="ECO:0000256" key="9">
    <source>
        <dbReference type="ARBA" id="ARBA00029596"/>
    </source>
</evidence>
<name>A0A2R5ERP4_9BACL</name>
<dbReference type="CDD" id="cd16841">
    <property type="entry name" value="RraA_family"/>
    <property type="match status" value="1"/>
</dbReference>
<evidence type="ECO:0000256" key="10">
    <source>
        <dbReference type="ARBA" id="ARBA00030169"/>
    </source>
</evidence>
<evidence type="ECO:0000256" key="4">
    <source>
        <dbReference type="ARBA" id="ARBA00011233"/>
    </source>
</evidence>
<comment type="cofactor">
    <cofactor evidence="13">
        <name>Mg(2+)</name>
        <dbReference type="ChEBI" id="CHEBI:18420"/>
    </cofactor>
</comment>
<dbReference type="InterPro" id="IPR036704">
    <property type="entry name" value="RraA/RraA-like_sf"/>
</dbReference>
<evidence type="ECO:0000256" key="6">
    <source>
        <dbReference type="ARBA" id="ARBA00012947"/>
    </source>
</evidence>
<evidence type="ECO:0000256" key="13">
    <source>
        <dbReference type="PIRSR" id="PIRSR605493-1"/>
    </source>
</evidence>
<dbReference type="GO" id="GO:0008948">
    <property type="term" value="F:oxaloacetate decarboxylase activity"/>
    <property type="evidence" value="ECO:0007669"/>
    <property type="project" value="UniProtKB-EC"/>
</dbReference>
<evidence type="ECO:0000256" key="2">
    <source>
        <dbReference type="ARBA" id="ARBA00001968"/>
    </source>
</evidence>
<protein>
    <recommendedName>
        <fullName evidence="7">Putative 4-hydroxy-4-methyl-2-oxoglutarate aldolase</fullName>
        <ecNumber evidence="6">4.1.1.112</ecNumber>
        <ecNumber evidence="5">4.1.3.17</ecNumber>
    </recommendedName>
    <alternativeName>
        <fullName evidence="11">Oxaloacetate decarboxylase</fullName>
    </alternativeName>
    <alternativeName>
        <fullName evidence="9">Regulator of ribonuclease activity homolog</fullName>
    </alternativeName>
    <alternativeName>
        <fullName evidence="10">RraA-like protein</fullName>
    </alternativeName>
</protein>
<keyword evidence="13" id="KW-0479">Metal-binding</keyword>
<keyword evidence="13" id="KW-0460">Magnesium</keyword>
<evidence type="ECO:0000313" key="14">
    <source>
        <dbReference type="EMBL" id="GBG09237.1"/>
    </source>
</evidence>
<reference evidence="14 15" key="1">
    <citation type="submission" date="2017-08" db="EMBL/GenBank/DDBJ databases">
        <title>Substantial Increase in Enzyme Production by Combined Drug-Resistance Mutations in Paenibacillus agaridevorans.</title>
        <authorList>
            <person name="Tanaka Y."/>
            <person name="Funane K."/>
            <person name="Hosaka T."/>
            <person name="Shiwa Y."/>
            <person name="Fujita N."/>
            <person name="Miyazaki T."/>
            <person name="Yoshikawa H."/>
            <person name="Murakami K."/>
            <person name="Kasahara K."/>
            <person name="Inaoka T."/>
            <person name="Hiraga Y."/>
            <person name="Ochi K."/>
        </authorList>
    </citation>
    <scope>NUCLEOTIDE SEQUENCE [LARGE SCALE GENOMIC DNA]</scope>
    <source>
        <strain evidence="14 15">T-3040</strain>
    </source>
</reference>
<dbReference type="GO" id="GO:0046872">
    <property type="term" value="F:metal ion binding"/>
    <property type="evidence" value="ECO:0007669"/>
    <property type="project" value="UniProtKB-KW"/>
</dbReference>
<comment type="similarity">
    <text evidence="3">Belongs to the class II aldolase/RraA-like family.</text>
</comment>
<sequence length="221" mass="24211">MNMNSDSQLFEVMKAKLYTGVICDTLDDLGYREQAMSEHVRPLQPDLVVVGRAKTILAADVYHVHEHPYKLEIQALDSIKPGEVVVMCTNQSVNNGIWGELLSTAAAMRGSTGAIVDGLIRDTRKIKDMNFPVFCKGIKPVDSRGRGIVIDYDCPVVAGGIRVHPGDVVFADCDGVAVIPSVVLEQTVELAVGKVERENNSRKELLEGKLLQDVFDKYGVL</sequence>
<dbReference type="EC" id="4.1.3.17" evidence="5"/>
<organism evidence="14 15">
    <name type="scientific">Paenibacillus agaridevorans</name>
    <dbReference type="NCBI Taxonomy" id="171404"/>
    <lineage>
        <taxon>Bacteria</taxon>
        <taxon>Bacillati</taxon>
        <taxon>Bacillota</taxon>
        <taxon>Bacilli</taxon>
        <taxon>Bacillales</taxon>
        <taxon>Paenibacillaceae</taxon>
        <taxon>Paenibacillus</taxon>
    </lineage>
</organism>
<keyword evidence="15" id="KW-1185">Reference proteome</keyword>
<dbReference type="PANTHER" id="PTHR33254:SF4">
    <property type="entry name" value="4-HYDROXY-4-METHYL-2-OXOGLUTARATE ALDOLASE 3-RELATED"/>
    <property type="match status" value="1"/>
</dbReference>
<dbReference type="EMBL" id="BDQX01000206">
    <property type="protein sequence ID" value="GBG09237.1"/>
    <property type="molecule type" value="Genomic_DNA"/>
</dbReference>
<evidence type="ECO:0000256" key="1">
    <source>
        <dbReference type="ARBA" id="ARBA00001342"/>
    </source>
</evidence>
<dbReference type="InterPro" id="IPR005493">
    <property type="entry name" value="RraA/RraA-like"/>
</dbReference>
<evidence type="ECO:0000313" key="15">
    <source>
        <dbReference type="Proteomes" id="UP000245202"/>
    </source>
</evidence>
<evidence type="ECO:0000256" key="3">
    <source>
        <dbReference type="ARBA" id="ARBA00008621"/>
    </source>
</evidence>
<evidence type="ECO:0000256" key="12">
    <source>
        <dbReference type="ARBA" id="ARBA00047973"/>
    </source>
</evidence>
<comment type="caution">
    <text evidence="14">The sequence shown here is derived from an EMBL/GenBank/DDBJ whole genome shotgun (WGS) entry which is preliminary data.</text>
</comment>
<dbReference type="PANTHER" id="PTHR33254">
    <property type="entry name" value="4-HYDROXY-4-METHYL-2-OXOGLUTARATE ALDOLASE 3-RELATED"/>
    <property type="match status" value="1"/>
</dbReference>
<feature type="binding site" evidence="13">
    <location>
        <position position="121"/>
    </location>
    <ligand>
        <name>substrate</name>
    </ligand>
</feature>
<accession>A0A2R5ERP4</accession>
<evidence type="ECO:0000256" key="8">
    <source>
        <dbReference type="ARBA" id="ARBA00025046"/>
    </source>
</evidence>
<comment type="catalytic activity">
    <reaction evidence="1">
        <text>4-hydroxy-4-methyl-2-oxoglutarate = 2 pyruvate</text>
        <dbReference type="Rhea" id="RHEA:22748"/>
        <dbReference type="ChEBI" id="CHEBI:15361"/>
        <dbReference type="ChEBI" id="CHEBI:58276"/>
        <dbReference type="EC" id="4.1.3.17"/>
    </reaction>
</comment>
<evidence type="ECO:0000256" key="7">
    <source>
        <dbReference type="ARBA" id="ARBA00016549"/>
    </source>
</evidence>
<evidence type="ECO:0000256" key="5">
    <source>
        <dbReference type="ARBA" id="ARBA00012213"/>
    </source>
</evidence>
<comment type="cofactor">
    <cofactor evidence="2">
        <name>a divalent metal cation</name>
        <dbReference type="ChEBI" id="CHEBI:60240"/>
    </cofactor>
</comment>
<dbReference type="Pfam" id="PF03737">
    <property type="entry name" value="RraA-like"/>
    <property type="match status" value="1"/>
</dbReference>
<comment type="function">
    <text evidence="8">Catalyzes the aldol cleavage of 4-hydroxy-4-methyl-2-oxoglutarate (HMG) into 2 molecules of pyruvate. Also contains a secondary oxaloacetate (OAA) decarboxylase activity due to the common pyruvate enolate transition state formed following C-C bond cleavage in the retro-aldol and decarboxylation reactions.</text>
</comment>
<feature type="binding site" evidence="13">
    <location>
        <begin position="99"/>
        <end position="102"/>
    </location>
    <ligand>
        <name>substrate</name>
    </ligand>
</feature>
<dbReference type="AlphaFoldDB" id="A0A2R5ERP4"/>
<dbReference type="GO" id="GO:0047443">
    <property type="term" value="F:4-hydroxy-4-methyl-2-oxoglutarate aldolase activity"/>
    <property type="evidence" value="ECO:0007669"/>
    <property type="project" value="UniProtKB-EC"/>
</dbReference>
<dbReference type="EC" id="4.1.1.112" evidence="6"/>
<evidence type="ECO:0000256" key="11">
    <source>
        <dbReference type="ARBA" id="ARBA00032305"/>
    </source>
</evidence>
<comment type="catalytic activity">
    <reaction evidence="12">
        <text>oxaloacetate + H(+) = pyruvate + CO2</text>
        <dbReference type="Rhea" id="RHEA:15641"/>
        <dbReference type="ChEBI" id="CHEBI:15361"/>
        <dbReference type="ChEBI" id="CHEBI:15378"/>
        <dbReference type="ChEBI" id="CHEBI:16452"/>
        <dbReference type="ChEBI" id="CHEBI:16526"/>
        <dbReference type="EC" id="4.1.1.112"/>
    </reaction>
</comment>
<gene>
    <name evidence="14" type="ORF">PAT3040_03878</name>
</gene>